<dbReference type="GO" id="GO:0006260">
    <property type="term" value="P:DNA replication"/>
    <property type="evidence" value="ECO:0007669"/>
    <property type="project" value="UniProtKB-KW"/>
</dbReference>
<dbReference type="SUPFAM" id="SSF52113">
    <property type="entry name" value="BRCT domain"/>
    <property type="match status" value="1"/>
</dbReference>
<evidence type="ECO:0000256" key="15">
    <source>
        <dbReference type="ARBA" id="ARBA00023239"/>
    </source>
</evidence>
<keyword evidence="22" id="KW-1185">Reference proteome</keyword>
<dbReference type="EMBL" id="KK088447">
    <property type="protein sequence ID" value="EYE91181.1"/>
    <property type="molecule type" value="Genomic_DNA"/>
</dbReference>
<dbReference type="InterPro" id="IPR001357">
    <property type="entry name" value="BRCT_dom"/>
</dbReference>
<dbReference type="InterPro" id="IPR019843">
    <property type="entry name" value="DNA_pol-X_BS"/>
</dbReference>
<sequence>MGEATTKNIHKETFFKGLELNDLTDNDNDCGGDDFARLIRFSRRSPEVLDPTPSFMSTSSSASASLELSYTNTVPESPSRSETASRADEMVSMAKRPPLLKSTKTTGTLSERAQEGPPCKRRRTYAARTVPEQQQIFKGLVFFFFPNSDVSPVRRLRIQRVQEYGANWARSWGDNVTHVIVDKGLKYEDLVRHMKLDTFPSTIALVDEGYPAECLKFRCLLNPAQSRFRVSGLLTPSVVKESSIKVKESLPDSLPLKPPKGQLQYTPTESEQMSSGQDNRSVQGPVQRQQLEPEPFRAHEECPARERDALDDIIEETKVTKDLPLDELEPGEEDTSTADLESDSETGGKKGKFVQKRDLVVESWQQRFACMQKHEMNLDSKSPNSRTIEVLQQMLDYYERTADHWRVIAYRKAISALRRQPKRIVTRTQARVITGIGPRLADKVEEIVLTNRLRRLENANCSPEDLILQKFLGVYGAGVSQASRWVAEGYKTLNDLKTKATLTKSQRIGVDHYDDFAQRIPRKEVEAHCAIVQKAIHKADPNMQAIISGSYRRGAASSGDIDMLITKPDATIEQIRTLMMEVVVLNLFQQGFLQASLASTSRGDGSKWHGASALPGSPIWRRIDLLFVPGSQIGAALIYFTGNDIFNRSMRLLASKKGMHLSQRGLYADVLRGEQRKKLAEGRLIEGRDERRIFELLGVPWRPPEHRIC</sequence>
<evidence type="ECO:0000256" key="14">
    <source>
        <dbReference type="ARBA" id="ARBA00023204"/>
    </source>
</evidence>
<dbReference type="AlphaFoldDB" id="A0A017S2X8"/>
<evidence type="ECO:0000256" key="10">
    <source>
        <dbReference type="ARBA" id="ARBA00022723"/>
    </source>
</evidence>
<dbReference type="GO" id="GO:0003677">
    <property type="term" value="F:DNA binding"/>
    <property type="evidence" value="ECO:0007669"/>
    <property type="project" value="UniProtKB-KW"/>
</dbReference>
<keyword evidence="14" id="KW-0234">DNA repair</keyword>
<dbReference type="RefSeq" id="XP_040634871.1">
    <property type="nucleotide sequence ID" value="XM_040783008.1"/>
</dbReference>
<dbReference type="InterPro" id="IPR037160">
    <property type="entry name" value="DNA_Pol_thumb_sf"/>
</dbReference>
<name>A0A017S2X8_ASPRC</name>
<evidence type="ECO:0000256" key="9">
    <source>
        <dbReference type="ARBA" id="ARBA00022705"/>
    </source>
</evidence>
<dbReference type="InterPro" id="IPR028207">
    <property type="entry name" value="DNA_pol_B_palm_palm"/>
</dbReference>
<dbReference type="Pfam" id="PF14791">
    <property type="entry name" value="DNA_pol_B_thumb"/>
    <property type="match status" value="1"/>
</dbReference>
<dbReference type="InterPro" id="IPR002054">
    <property type="entry name" value="DNA-dir_DNA_pol_X"/>
</dbReference>
<dbReference type="GO" id="GO:0006303">
    <property type="term" value="P:double-strand break repair via nonhomologous end joining"/>
    <property type="evidence" value="ECO:0007669"/>
    <property type="project" value="TreeGrafter"/>
</dbReference>
<evidence type="ECO:0000313" key="22">
    <source>
        <dbReference type="Proteomes" id="UP000019804"/>
    </source>
</evidence>
<keyword evidence="6" id="KW-0237">DNA synthesis</keyword>
<keyword evidence="7" id="KW-0808">Transferase</keyword>
<dbReference type="FunFam" id="1.10.150.20:FF:000010">
    <property type="entry name" value="DNA polymerase lambda"/>
    <property type="match status" value="1"/>
</dbReference>
<dbReference type="FunFam" id="3.30.460.10:FF:000050">
    <property type="entry name" value="DNA polymerase POL4"/>
    <property type="match status" value="1"/>
</dbReference>
<feature type="compositionally biased region" description="Acidic residues" evidence="19">
    <location>
        <begin position="325"/>
        <end position="344"/>
    </location>
</feature>
<dbReference type="GO" id="GO:0005634">
    <property type="term" value="C:nucleus"/>
    <property type="evidence" value="ECO:0007669"/>
    <property type="project" value="UniProtKB-SubCell"/>
</dbReference>
<dbReference type="GO" id="GO:0016829">
    <property type="term" value="F:lyase activity"/>
    <property type="evidence" value="ECO:0007669"/>
    <property type="project" value="UniProtKB-KW"/>
</dbReference>
<dbReference type="PANTHER" id="PTHR11276">
    <property type="entry name" value="DNA POLYMERASE TYPE-X FAMILY MEMBER"/>
    <property type="match status" value="1"/>
</dbReference>
<feature type="compositionally biased region" description="Polar residues" evidence="19">
    <location>
        <begin position="263"/>
        <end position="290"/>
    </location>
</feature>
<evidence type="ECO:0000256" key="2">
    <source>
        <dbReference type="ARBA" id="ARBA00004123"/>
    </source>
</evidence>
<dbReference type="PRINTS" id="PR00869">
    <property type="entry name" value="DNAPOLX"/>
</dbReference>
<dbReference type="InterPro" id="IPR022312">
    <property type="entry name" value="DNA_pol_X"/>
</dbReference>
<comment type="similarity">
    <text evidence="3">Belongs to the DNA polymerase type-X family.</text>
</comment>
<evidence type="ECO:0000256" key="7">
    <source>
        <dbReference type="ARBA" id="ARBA00022679"/>
    </source>
</evidence>
<comment type="subcellular location">
    <subcellularLocation>
        <location evidence="2">Nucleus</location>
    </subcellularLocation>
</comment>
<accession>A0A017S2X8</accession>
<keyword evidence="10" id="KW-0479">Metal-binding</keyword>
<dbReference type="Gene3D" id="1.10.150.110">
    <property type="entry name" value="DNA polymerase beta, N-terminal domain-like"/>
    <property type="match status" value="1"/>
</dbReference>
<dbReference type="InterPro" id="IPR010996">
    <property type="entry name" value="HHH_MUS81"/>
</dbReference>
<dbReference type="FunFam" id="3.30.210.10:FF:000001">
    <property type="entry name" value="DNA polymerase lambda"/>
    <property type="match status" value="1"/>
</dbReference>
<dbReference type="Pfam" id="PF14716">
    <property type="entry name" value="HHH_8"/>
    <property type="match status" value="1"/>
</dbReference>
<dbReference type="Pfam" id="PF10391">
    <property type="entry name" value="DNA_pol_lambd_f"/>
    <property type="match status" value="1"/>
</dbReference>
<dbReference type="OrthoDB" id="205514at2759"/>
<feature type="domain" description="BRCT" evidence="20">
    <location>
        <begin position="132"/>
        <end position="228"/>
    </location>
</feature>
<keyword evidence="11" id="KW-0227">DNA damage</keyword>
<dbReference type="Proteomes" id="UP000019804">
    <property type="component" value="Unassembled WGS sequence"/>
</dbReference>
<evidence type="ECO:0000256" key="11">
    <source>
        <dbReference type="ARBA" id="ARBA00022763"/>
    </source>
</evidence>
<dbReference type="PROSITE" id="PS00522">
    <property type="entry name" value="DNA_POLYMERASE_X"/>
    <property type="match status" value="1"/>
</dbReference>
<comment type="catalytic activity">
    <reaction evidence="17">
        <text>DNA(n) + a 2'-deoxyribonucleoside 5'-triphosphate = DNA(n+1) + diphosphate</text>
        <dbReference type="Rhea" id="RHEA:22508"/>
        <dbReference type="Rhea" id="RHEA-COMP:17339"/>
        <dbReference type="Rhea" id="RHEA-COMP:17340"/>
        <dbReference type="ChEBI" id="CHEBI:33019"/>
        <dbReference type="ChEBI" id="CHEBI:61560"/>
        <dbReference type="ChEBI" id="CHEBI:173112"/>
        <dbReference type="EC" id="2.7.7.7"/>
    </reaction>
</comment>
<reference evidence="22" key="1">
    <citation type="journal article" date="2014" name="Nat. Commun.">
        <title>Genomic adaptations of the halophilic Dead Sea filamentous fungus Eurotium rubrum.</title>
        <authorList>
            <person name="Kis-Papo T."/>
            <person name="Weig A.R."/>
            <person name="Riley R."/>
            <person name="Persoh D."/>
            <person name="Salamov A."/>
            <person name="Sun H."/>
            <person name="Lipzen A."/>
            <person name="Wasser S.P."/>
            <person name="Rambold G."/>
            <person name="Grigoriev I.V."/>
            <person name="Nevo E."/>
        </authorList>
    </citation>
    <scope>NUCLEOTIDE SEQUENCE [LARGE SCALE GENOMIC DNA]</scope>
    <source>
        <strain evidence="22">CBS 135680</strain>
    </source>
</reference>
<evidence type="ECO:0000256" key="3">
    <source>
        <dbReference type="ARBA" id="ARBA00008323"/>
    </source>
</evidence>
<dbReference type="FunFam" id="1.10.150.110:FF:000005">
    <property type="entry name" value="DNA polymerase POL4"/>
    <property type="match status" value="1"/>
</dbReference>
<keyword evidence="9" id="KW-0235">DNA replication</keyword>
<keyword evidence="8" id="KW-0548">Nucleotidyltransferase</keyword>
<feature type="active site" description="Nucleophile; Schiff-base intermediate with DNA; for 5'-dRP lyase activity" evidence="18">
    <location>
        <position position="443"/>
    </location>
</feature>
<dbReference type="GeneID" id="63698132"/>
<dbReference type="EC" id="2.7.7.7" evidence="4"/>
<evidence type="ECO:0000256" key="4">
    <source>
        <dbReference type="ARBA" id="ARBA00012417"/>
    </source>
</evidence>
<dbReference type="SUPFAM" id="SSF81301">
    <property type="entry name" value="Nucleotidyltransferase"/>
    <property type="match status" value="1"/>
</dbReference>
<dbReference type="PROSITE" id="PS50172">
    <property type="entry name" value="BRCT"/>
    <property type="match status" value="1"/>
</dbReference>
<feature type="region of interest" description="Disordered" evidence="19">
    <location>
        <begin position="70"/>
        <end position="121"/>
    </location>
</feature>
<gene>
    <name evidence="21" type="ORF">EURHEDRAFT_416625</name>
</gene>
<evidence type="ECO:0000256" key="6">
    <source>
        <dbReference type="ARBA" id="ARBA00022634"/>
    </source>
</evidence>
<keyword evidence="13" id="KW-0238">DNA-binding</keyword>
<keyword evidence="12" id="KW-0239">DNA-directed DNA polymerase</keyword>
<evidence type="ECO:0000256" key="17">
    <source>
        <dbReference type="ARBA" id="ARBA00049244"/>
    </source>
</evidence>
<evidence type="ECO:0000256" key="16">
    <source>
        <dbReference type="ARBA" id="ARBA00023242"/>
    </source>
</evidence>
<dbReference type="InterPro" id="IPR027421">
    <property type="entry name" value="DNA_pol_lamdba_lyase_dom_sf"/>
</dbReference>
<dbReference type="InterPro" id="IPR036420">
    <property type="entry name" value="BRCT_dom_sf"/>
</dbReference>
<feature type="compositionally biased region" description="Polar residues" evidence="19">
    <location>
        <begin position="70"/>
        <end position="82"/>
    </location>
</feature>
<dbReference type="SUPFAM" id="SSF47802">
    <property type="entry name" value="DNA polymerase beta, N-terminal domain-like"/>
    <property type="match status" value="1"/>
</dbReference>
<evidence type="ECO:0000259" key="20">
    <source>
        <dbReference type="PROSITE" id="PS50172"/>
    </source>
</evidence>
<dbReference type="Gene3D" id="1.10.150.20">
    <property type="entry name" value="5' to 3' exonuclease, C-terminal subdomain"/>
    <property type="match status" value="1"/>
</dbReference>
<dbReference type="Gene3D" id="3.30.210.10">
    <property type="entry name" value="DNA polymerase, thumb domain"/>
    <property type="match status" value="1"/>
</dbReference>
<proteinExistence type="inferred from homology"/>
<keyword evidence="16" id="KW-0539">Nucleus</keyword>
<dbReference type="GO" id="GO:0003887">
    <property type="term" value="F:DNA-directed DNA polymerase activity"/>
    <property type="evidence" value="ECO:0007669"/>
    <property type="project" value="UniProtKB-KW"/>
</dbReference>
<evidence type="ECO:0000256" key="18">
    <source>
        <dbReference type="PIRSR" id="PIRSR622312-50"/>
    </source>
</evidence>
<dbReference type="HOGENOM" id="CLU_008698_3_0_1"/>
<dbReference type="InterPro" id="IPR002008">
    <property type="entry name" value="DNA_pol_X_beta-like"/>
</dbReference>
<dbReference type="SUPFAM" id="SSF81585">
    <property type="entry name" value="PsbU/PolX domain-like"/>
    <property type="match status" value="1"/>
</dbReference>
<dbReference type="CDD" id="cd00141">
    <property type="entry name" value="NT_POLXc"/>
    <property type="match status" value="1"/>
</dbReference>
<dbReference type="InterPro" id="IPR043519">
    <property type="entry name" value="NT_sf"/>
</dbReference>
<dbReference type="PANTHER" id="PTHR11276:SF28">
    <property type="entry name" value="DNA POLYMERASE LAMBDA"/>
    <property type="match status" value="1"/>
</dbReference>
<keyword evidence="15" id="KW-0456">Lyase</keyword>
<dbReference type="SMART" id="SM00483">
    <property type="entry name" value="POLXc"/>
    <property type="match status" value="1"/>
</dbReference>
<dbReference type="Gene3D" id="3.40.50.10190">
    <property type="entry name" value="BRCT domain"/>
    <property type="match status" value="1"/>
</dbReference>
<protein>
    <recommendedName>
        <fullName evidence="5">DNA polymerase lambda</fullName>
        <ecNumber evidence="4">2.7.7.7</ecNumber>
    </recommendedName>
</protein>
<comment type="cofactor">
    <cofactor evidence="1">
        <name>Mn(2+)</name>
        <dbReference type="ChEBI" id="CHEBI:29035"/>
    </cofactor>
</comment>
<evidence type="ECO:0000256" key="13">
    <source>
        <dbReference type="ARBA" id="ARBA00023125"/>
    </source>
</evidence>
<feature type="region of interest" description="Disordered" evidence="19">
    <location>
        <begin position="320"/>
        <end position="351"/>
    </location>
</feature>
<feature type="region of interest" description="Disordered" evidence="19">
    <location>
        <begin position="250"/>
        <end position="302"/>
    </location>
</feature>
<evidence type="ECO:0000256" key="12">
    <source>
        <dbReference type="ARBA" id="ARBA00022932"/>
    </source>
</evidence>
<dbReference type="STRING" id="1388766.A0A017S2X8"/>
<evidence type="ECO:0000313" key="21">
    <source>
        <dbReference type="EMBL" id="EYE91181.1"/>
    </source>
</evidence>
<dbReference type="InterPro" id="IPR029398">
    <property type="entry name" value="PolB_thumb"/>
</dbReference>
<dbReference type="Pfam" id="PF14792">
    <property type="entry name" value="DNA_pol_B_palm"/>
    <property type="match status" value="1"/>
</dbReference>
<evidence type="ECO:0000256" key="8">
    <source>
        <dbReference type="ARBA" id="ARBA00022695"/>
    </source>
</evidence>
<dbReference type="PRINTS" id="PR00870">
    <property type="entry name" value="DNAPOLXBETA"/>
</dbReference>
<evidence type="ECO:0000256" key="1">
    <source>
        <dbReference type="ARBA" id="ARBA00001936"/>
    </source>
</evidence>
<dbReference type="GO" id="GO:0046872">
    <property type="term" value="F:metal ion binding"/>
    <property type="evidence" value="ECO:0007669"/>
    <property type="project" value="UniProtKB-KW"/>
</dbReference>
<evidence type="ECO:0000256" key="19">
    <source>
        <dbReference type="SAM" id="MobiDB-lite"/>
    </source>
</evidence>
<evidence type="ECO:0000256" key="5">
    <source>
        <dbReference type="ARBA" id="ARBA00016513"/>
    </source>
</evidence>
<organism evidence="21 22">
    <name type="scientific">Aspergillus ruber (strain CBS 135680)</name>
    <dbReference type="NCBI Taxonomy" id="1388766"/>
    <lineage>
        <taxon>Eukaryota</taxon>
        <taxon>Fungi</taxon>
        <taxon>Dikarya</taxon>
        <taxon>Ascomycota</taxon>
        <taxon>Pezizomycotina</taxon>
        <taxon>Eurotiomycetes</taxon>
        <taxon>Eurotiomycetidae</taxon>
        <taxon>Eurotiales</taxon>
        <taxon>Aspergillaceae</taxon>
        <taxon>Aspergillus</taxon>
        <taxon>Aspergillus subgen. Aspergillus</taxon>
    </lineage>
</organism>
<dbReference type="Gene3D" id="3.30.460.10">
    <property type="entry name" value="Beta Polymerase, domain 2"/>
    <property type="match status" value="1"/>
</dbReference>
<dbReference type="InterPro" id="IPR018944">
    <property type="entry name" value="DNA_pol_lambd_fingers_domain"/>
</dbReference>
<feature type="compositionally biased region" description="Low complexity" evidence="19">
    <location>
        <begin position="99"/>
        <end position="110"/>
    </location>
</feature>